<evidence type="ECO:0000313" key="7">
    <source>
        <dbReference type="Proteomes" id="UP001275315"/>
    </source>
</evidence>
<dbReference type="RefSeq" id="WP_320381101.1">
    <property type="nucleotide sequence ID" value="NZ_JAWDIQ010000003.1"/>
</dbReference>
<dbReference type="InterPro" id="IPR011330">
    <property type="entry name" value="Glyco_hydro/deAcase_b/a-brl"/>
</dbReference>
<dbReference type="NCBIfam" id="NF002559">
    <property type="entry name" value="PRK02134.1"/>
    <property type="match status" value="1"/>
</dbReference>
<comment type="cofactor">
    <cofactor evidence="1">
        <name>Mg(2+)</name>
        <dbReference type="ChEBI" id="CHEBI:18420"/>
    </cofactor>
</comment>
<evidence type="ECO:0000256" key="1">
    <source>
        <dbReference type="ARBA" id="ARBA00001946"/>
    </source>
</evidence>
<evidence type="ECO:0000256" key="3">
    <source>
        <dbReference type="ARBA" id="ARBA00022801"/>
    </source>
</evidence>
<reference evidence="6 7" key="1">
    <citation type="submission" date="2023-10" db="EMBL/GenBank/DDBJ databases">
        <title>Virgibacillus soli CC-YMP-6 genome.</title>
        <authorList>
            <person name="Miliotis G."/>
            <person name="Sengupta P."/>
            <person name="Hameed A."/>
            <person name="Chuvochina M."/>
            <person name="Mcdonagh F."/>
            <person name="Simpson A.C."/>
            <person name="Singh N.K."/>
            <person name="Rekha P.D."/>
            <person name="Raman K."/>
            <person name="Hugenholtz P."/>
            <person name="Venkateswaran K."/>
        </authorList>
    </citation>
    <scope>NUCLEOTIDE SEQUENCE [LARGE SCALE GENOMIC DNA]</scope>
    <source>
        <strain evidence="6 7">CC-YMP-6</strain>
    </source>
</reference>
<dbReference type="EMBL" id="JAWDIQ010000003">
    <property type="protein sequence ID" value="MDY0410231.1"/>
    <property type="molecule type" value="Genomic_DNA"/>
</dbReference>
<dbReference type="GO" id="GO:0036311">
    <property type="term" value="F:chitin disaccharide deacetylase activity"/>
    <property type="evidence" value="ECO:0007669"/>
    <property type="project" value="UniProtKB-EC"/>
</dbReference>
<dbReference type="Pfam" id="PF04794">
    <property type="entry name" value="YdjC"/>
    <property type="match status" value="1"/>
</dbReference>
<dbReference type="EC" id="3.5.1.105" evidence="6"/>
<evidence type="ECO:0000256" key="5">
    <source>
        <dbReference type="ARBA" id="ARBA00023277"/>
    </source>
</evidence>
<dbReference type="PANTHER" id="PTHR31609:SF1">
    <property type="entry name" value="CARBOHYDRATE DEACETYLASE"/>
    <property type="match status" value="1"/>
</dbReference>
<dbReference type="PANTHER" id="PTHR31609">
    <property type="entry name" value="YDJC DEACETYLASE FAMILY MEMBER"/>
    <property type="match status" value="1"/>
</dbReference>
<keyword evidence="3 6" id="KW-0378">Hydrolase</keyword>
<dbReference type="InterPro" id="IPR022948">
    <property type="entry name" value="COD_ChbG_bac"/>
</dbReference>
<evidence type="ECO:0000256" key="4">
    <source>
        <dbReference type="ARBA" id="ARBA00022842"/>
    </source>
</evidence>
<keyword evidence="5" id="KW-0119">Carbohydrate metabolism</keyword>
<keyword evidence="7" id="KW-1185">Reference proteome</keyword>
<protein>
    <submittedName>
        <fullName evidence="6">Chitin disaccharide deacetylase</fullName>
        <ecNumber evidence="6">3.5.1.105</ecNumber>
    </submittedName>
</protein>
<dbReference type="CDD" id="cd10803">
    <property type="entry name" value="YdjC_EF3048_like"/>
    <property type="match status" value="1"/>
</dbReference>
<evidence type="ECO:0000313" key="6">
    <source>
        <dbReference type="EMBL" id="MDY0410231.1"/>
    </source>
</evidence>
<name>A0ABU5CWI5_9BACI</name>
<evidence type="ECO:0000256" key="2">
    <source>
        <dbReference type="ARBA" id="ARBA00022723"/>
    </source>
</evidence>
<dbReference type="InterPro" id="IPR006879">
    <property type="entry name" value="YdjC-like"/>
</dbReference>
<proteinExistence type="predicted"/>
<accession>A0ABU5CWI5</accession>
<keyword evidence="4" id="KW-0460">Magnesium</keyword>
<dbReference type="Proteomes" id="UP001275315">
    <property type="component" value="Unassembled WGS sequence"/>
</dbReference>
<sequence length="233" mass="26371">MMKVLFNADDYGLTKGVTDGIIKAHEEGVVHATTLMMNGNAVAYAVEQAKQHPNLRVGIHLVLTWGKPLRNDVPNLIDETGMFKYSSSFAKMEAPDVQQVEQEWRTQIEAFLATGLTLHHIDSHHHVHGWDPLKEVVYKLAKDFQVPVRYVDSLKESPEILLTDTLYVGFYGEGVERDIFEKLQELSVESVEVMTHPAFVDADLQSVSSYTSKREAELDILCSLEIPDWVEEM</sequence>
<comment type="caution">
    <text evidence="6">The sequence shown here is derived from an EMBL/GenBank/DDBJ whole genome shotgun (WGS) entry which is preliminary data.</text>
</comment>
<dbReference type="Gene3D" id="3.20.20.370">
    <property type="entry name" value="Glycoside hydrolase/deacetylase"/>
    <property type="match status" value="1"/>
</dbReference>
<dbReference type="SUPFAM" id="SSF88713">
    <property type="entry name" value="Glycoside hydrolase/deacetylase"/>
    <property type="match status" value="1"/>
</dbReference>
<gene>
    <name evidence="6" type="primary">chbG</name>
    <name evidence="6" type="ORF">RWD45_18850</name>
</gene>
<organism evidence="6 7">
    <name type="scientific">Paracerasibacillus soli</name>
    <dbReference type="NCBI Taxonomy" id="480284"/>
    <lineage>
        <taxon>Bacteria</taxon>
        <taxon>Bacillati</taxon>
        <taxon>Bacillota</taxon>
        <taxon>Bacilli</taxon>
        <taxon>Bacillales</taxon>
        <taxon>Bacillaceae</taxon>
        <taxon>Paracerasibacillus</taxon>
    </lineage>
</organism>
<keyword evidence="2" id="KW-0479">Metal-binding</keyword>